<evidence type="ECO:0000259" key="2">
    <source>
        <dbReference type="Pfam" id="PF13910"/>
    </source>
</evidence>
<keyword evidence="1" id="KW-0175">Coiled coil</keyword>
<reference evidence="4" key="1">
    <citation type="submission" date="2016-10" db="EMBL/GenBank/DDBJ databases">
        <authorList>
            <person name="Varghese N."/>
        </authorList>
    </citation>
    <scope>NUCLEOTIDE SEQUENCE [LARGE SCALE GENOMIC DNA]</scope>
    <source>
        <strain evidence="4">DSM 18820</strain>
    </source>
</reference>
<dbReference type="Pfam" id="PF13910">
    <property type="entry name" value="DUF4209"/>
    <property type="match status" value="1"/>
</dbReference>
<evidence type="ECO:0000313" key="4">
    <source>
        <dbReference type="Proteomes" id="UP000182491"/>
    </source>
</evidence>
<dbReference type="OrthoDB" id="1100085at2"/>
<dbReference type="RefSeq" id="WP_068840303.1">
    <property type="nucleotide sequence ID" value="NZ_BMXC01000008.1"/>
</dbReference>
<gene>
    <name evidence="3" type="ORF">SAMN04487941_4023</name>
</gene>
<protein>
    <recommendedName>
        <fullName evidence="2">DUF4209 domain-containing protein</fullName>
    </recommendedName>
</protein>
<evidence type="ECO:0000256" key="1">
    <source>
        <dbReference type="SAM" id="Coils"/>
    </source>
</evidence>
<feature type="domain" description="DUF4209" evidence="2">
    <location>
        <begin position="446"/>
        <end position="532"/>
    </location>
</feature>
<evidence type="ECO:0000313" key="3">
    <source>
        <dbReference type="EMBL" id="SFU99932.1"/>
    </source>
</evidence>
<name>A0A1I7KR52_9BACT</name>
<dbReference type="Proteomes" id="UP000182491">
    <property type="component" value="Unassembled WGS sequence"/>
</dbReference>
<sequence length="548" mass="63360">MAIDEIPVTDGLYDDQLIKYLWAKRRDSEFDTQILDVLEKLCKPRVGDLGDSAANLSFSDSEVEMLKETNIVEVCKNKEIVARWCDYVQAIDRTNRPKYVKEASRNYLEIYKATGNCEYLVRKLQLVRKYKALYRDELEPLFEHVKEEISKKGAPYWQLRLIKESSSIFTPERCQAEFLTSLEEKVDLYEREGDYGNSRFCIDSLHVVRALDVNQWRVRRAENYEKEGDRVIDNRLPNTLYPSLDQIFYKGLQEIKSVENSDALRERLEEKLEKAQLEKHTVIQIAGIPTVPPVDHERIKGEVAKLGTDSFEAGFKQLLSIPIVSKREVEEYVEIRKSQGLLTTKYLSETVKVSNKGAAIGSAKGDDALANEARFWYRERRISVIVAIKQVMDVHRQLNMNFVFAMVEGSKSRFITKDRADIYSMGLLEGFNNNYISAAHLLMPQLEHSLRHIATQYGIVMTNYAEDLQHEKTLGVCLGKMKDAITEDLQEELKNFLTEASSVNFRNNLCHGLIPPSEIAHYGIYLWWLALKLIFQTEHFFPQNDRKG</sequence>
<proteinExistence type="predicted"/>
<dbReference type="AlphaFoldDB" id="A0A1I7KR52"/>
<dbReference type="InterPro" id="IPR025209">
    <property type="entry name" value="DUF4209"/>
</dbReference>
<accession>A0A1I7KR52</accession>
<organism evidence="3 4">
    <name type="scientific">Pontibacter akesuensis</name>
    <dbReference type="NCBI Taxonomy" id="388950"/>
    <lineage>
        <taxon>Bacteria</taxon>
        <taxon>Pseudomonadati</taxon>
        <taxon>Bacteroidota</taxon>
        <taxon>Cytophagia</taxon>
        <taxon>Cytophagales</taxon>
        <taxon>Hymenobacteraceae</taxon>
        <taxon>Pontibacter</taxon>
    </lineage>
</organism>
<keyword evidence="4" id="KW-1185">Reference proteome</keyword>
<feature type="coiled-coil region" evidence="1">
    <location>
        <begin position="258"/>
        <end position="285"/>
    </location>
</feature>
<dbReference type="EMBL" id="FPCA01000007">
    <property type="protein sequence ID" value="SFU99932.1"/>
    <property type="molecule type" value="Genomic_DNA"/>
</dbReference>